<evidence type="ECO:0000313" key="3">
    <source>
        <dbReference type="EnsemblProtists" id="PYU1_T010660"/>
    </source>
</evidence>
<dbReference type="InterPro" id="IPR003347">
    <property type="entry name" value="JmjC_dom"/>
</dbReference>
<dbReference type="VEuPathDB" id="FungiDB:PYU1_G010637"/>
<feature type="compositionally biased region" description="Basic and acidic residues" evidence="1">
    <location>
        <begin position="282"/>
        <end position="292"/>
    </location>
</feature>
<feature type="compositionally biased region" description="Polar residues" evidence="1">
    <location>
        <begin position="126"/>
        <end position="137"/>
    </location>
</feature>
<dbReference type="eggNOG" id="ENOG502RZN6">
    <property type="taxonomic scope" value="Eukaryota"/>
</dbReference>
<evidence type="ECO:0000259" key="2">
    <source>
        <dbReference type="PROSITE" id="PS51184"/>
    </source>
</evidence>
<proteinExistence type="predicted"/>
<dbReference type="OMA" id="CHDPLIP"/>
<sequence length="944" mass="105509">MPTESDEVDEVEGPHVMATKEVLVCKHCQREFAYASRGVARHKSECRVFQQRKMEESEAAAARQQEDENGDEDEKMAYNQDKDNEMIQSQVEDEEEATTSRGNAAADKDHKRAVTPGGDDGDDGESSLQGSTTTNASLADEKEASEESQCRTLTAQDPGFRIYHETGSKGRTKKRAECRSCGKSCAYTYMARHARACQKHAAALSQPSATPEPHATTPKRASKRRLAQEESPDEDVKQNDASADAEDDEAAEDDAVSMTTAKDVITPRRSKRIKHDPTQSPTEKEPQGDKTPKRLQVQMPRTTPPQTKKHTVEPHVSPHHPSISPAVVPEKTRVHFDMMLLEKGERLRCKYCGEEVRARPGVPDRHLQHCKEFDARHKRVLKIMQQHEDESMPGSGDELSVVVTEDTMTALSWLFGSIENADAMKSTYRRSPLCVKSPLSRFQQLIKDPLCELSVPKLLDIAPLTRPVTLFMNAQDVQPRRTVSAVICSKLEAQELYEAGASLSFPASESVKTLFVTPLVKDLGVSPLVNPAAHDTVLVCGRAGFHFEWHFHRSDCFVIQLKGKTRWKCDQDAIRDPLGDYHPFANNASPHGEENALKIYRTSAANRKLTLVPPAEGGDRMMHDADENENENRTEPLEVMAEPGCVVYMPSGTWCEADAIDNALWLEVRIAPISHGELVADAIRQLLWKDEKWRQPILASHDVRSNRQHLDSLLKDLHSTVSTLCSSDLLPETLVSSDRDVSHDANGPAERNMDVDLSKHEFKSDRYIKIFKTTGLRENPLAVILGRHEIVDRRLGDGNSDSVALPYHSGSPHRKKALVKKPERKPSAPVVRKMDHVDDNVYIVHVQYGNADLRSRLRVQFRCNAFQSALVEWIREHDGAAFHASDLMEAAQKMPGATSGKPSGTASSHQDEEATKYVLRFLCSIGYVSRVKLASERGEHRERT</sequence>
<feature type="compositionally biased region" description="Basic and acidic residues" evidence="1">
    <location>
        <begin position="820"/>
        <end position="829"/>
    </location>
</feature>
<reference evidence="4" key="1">
    <citation type="journal article" date="2010" name="Genome Biol.">
        <title>Genome sequence of the necrotrophic plant pathogen Pythium ultimum reveals original pathogenicity mechanisms and effector repertoire.</title>
        <authorList>
            <person name="Levesque C.A."/>
            <person name="Brouwer H."/>
            <person name="Cano L."/>
            <person name="Hamilton J.P."/>
            <person name="Holt C."/>
            <person name="Huitema E."/>
            <person name="Raffaele S."/>
            <person name="Robideau G.P."/>
            <person name="Thines M."/>
            <person name="Win J."/>
            <person name="Zerillo M.M."/>
            <person name="Beakes G.W."/>
            <person name="Boore J.L."/>
            <person name="Busam D."/>
            <person name="Dumas B."/>
            <person name="Ferriera S."/>
            <person name="Fuerstenberg S.I."/>
            <person name="Gachon C.M."/>
            <person name="Gaulin E."/>
            <person name="Govers F."/>
            <person name="Grenville-Briggs L."/>
            <person name="Horner N."/>
            <person name="Hostetler J."/>
            <person name="Jiang R.H."/>
            <person name="Johnson J."/>
            <person name="Krajaejun T."/>
            <person name="Lin H."/>
            <person name="Meijer H.J."/>
            <person name="Moore B."/>
            <person name="Morris P."/>
            <person name="Phuntmart V."/>
            <person name="Puiu D."/>
            <person name="Shetty J."/>
            <person name="Stajich J.E."/>
            <person name="Tripathy S."/>
            <person name="Wawra S."/>
            <person name="van West P."/>
            <person name="Whitty B.R."/>
            <person name="Coutinho P.M."/>
            <person name="Henrissat B."/>
            <person name="Martin F."/>
            <person name="Thomas P.D."/>
            <person name="Tyler B.M."/>
            <person name="De Vries R.P."/>
            <person name="Kamoun S."/>
            <person name="Yandell M."/>
            <person name="Tisserat N."/>
            <person name="Buell C.R."/>
        </authorList>
    </citation>
    <scope>NUCLEOTIDE SEQUENCE</scope>
    <source>
        <strain evidence="4">DAOM:BR144</strain>
    </source>
</reference>
<feature type="compositionally biased region" description="Acidic residues" evidence="1">
    <location>
        <begin position="243"/>
        <end position="255"/>
    </location>
</feature>
<name>K3X0B1_GLOUD</name>
<dbReference type="InParanoid" id="K3X0B1"/>
<dbReference type="AlphaFoldDB" id="K3X0B1"/>
<feature type="domain" description="JmjC" evidence="2">
    <location>
        <begin position="494"/>
        <end position="687"/>
    </location>
</feature>
<reference evidence="4" key="2">
    <citation type="submission" date="2010-04" db="EMBL/GenBank/DDBJ databases">
        <authorList>
            <person name="Buell R."/>
            <person name="Hamilton J."/>
            <person name="Hostetler J."/>
        </authorList>
    </citation>
    <scope>NUCLEOTIDE SEQUENCE [LARGE SCALE GENOMIC DNA]</scope>
    <source>
        <strain evidence="4">DAOM:BR144</strain>
    </source>
</reference>
<feature type="region of interest" description="Disordered" evidence="1">
    <location>
        <begin position="803"/>
        <end position="829"/>
    </location>
</feature>
<reference evidence="3" key="3">
    <citation type="submission" date="2015-02" db="UniProtKB">
        <authorList>
            <consortium name="EnsemblProtists"/>
        </authorList>
    </citation>
    <scope>IDENTIFICATION</scope>
    <source>
        <strain evidence="3">DAOM BR144</strain>
    </source>
</reference>
<dbReference type="Gene3D" id="2.60.120.650">
    <property type="entry name" value="Cupin"/>
    <property type="match status" value="1"/>
</dbReference>
<protein>
    <recommendedName>
        <fullName evidence="2">JmjC domain-containing protein</fullName>
    </recommendedName>
</protein>
<dbReference type="STRING" id="431595.K3X0B1"/>
<organism evidence="3 4">
    <name type="scientific">Globisporangium ultimum (strain ATCC 200006 / CBS 805.95 / DAOM BR144)</name>
    <name type="common">Pythium ultimum</name>
    <dbReference type="NCBI Taxonomy" id="431595"/>
    <lineage>
        <taxon>Eukaryota</taxon>
        <taxon>Sar</taxon>
        <taxon>Stramenopiles</taxon>
        <taxon>Oomycota</taxon>
        <taxon>Peronosporomycetes</taxon>
        <taxon>Pythiales</taxon>
        <taxon>Pythiaceae</taxon>
        <taxon>Globisporangium</taxon>
    </lineage>
</organism>
<dbReference type="HOGENOM" id="CLU_311367_0_0_1"/>
<evidence type="ECO:0000256" key="1">
    <source>
        <dbReference type="SAM" id="MobiDB-lite"/>
    </source>
</evidence>
<feature type="region of interest" description="Disordered" evidence="1">
    <location>
        <begin position="196"/>
        <end position="325"/>
    </location>
</feature>
<keyword evidence="4" id="KW-1185">Reference proteome</keyword>
<dbReference type="SUPFAM" id="SSF51197">
    <property type="entry name" value="Clavaminate synthase-like"/>
    <property type="match status" value="1"/>
</dbReference>
<accession>K3X0B1</accession>
<feature type="region of interest" description="Disordered" evidence="1">
    <location>
        <begin position="52"/>
        <end position="175"/>
    </location>
</feature>
<dbReference type="EMBL" id="GL376592">
    <property type="status" value="NOT_ANNOTATED_CDS"/>
    <property type="molecule type" value="Genomic_DNA"/>
</dbReference>
<dbReference type="Proteomes" id="UP000019132">
    <property type="component" value="Unassembled WGS sequence"/>
</dbReference>
<evidence type="ECO:0000313" key="4">
    <source>
        <dbReference type="Proteomes" id="UP000019132"/>
    </source>
</evidence>
<dbReference type="EnsemblProtists" id="PYU1_T010660">
    <property type="protein sequence ID" value="PYU1_T010660"/>
    <property type="gene ID" value="PYU1_G010637"/>
</dbReference>
<dbReference type="PROSITE" id="PS51184">
    <property type="entry name" value="JMJC"/>
    <property type="match status" value="1"/>
</dbReference>